<keyword evidence="14" id="KW-1185">Reference proteome</keyword>
<comment type="caution">
    <text evidence="13">The sequence shown here is derived from an EMBL/GenBank/DDBJ whole genome shotgun (WGS) entry which is preliminary data.</text>
</comment>
<feature type="signal peptide" evidence="11">
    <location>
        <begin position="1"/>
        <end position="18"/>
    </location>
</feature>
<dbReference type="InterPro" id="IPR015720">
    <property type="entry name" value="Emp24-like"/>
</dbReference>
<evidence type="ECO:0000256" key="3">
    <source>
        <dbReference type="ARBA" id="ARBA00004619"/>
    </source>
</evidence>
<evidence type="ECO:0000259" key="12">
    <source>
        <dbReference type="PROSITE" id="PS50866"/>
    </source>
</evidence>
<accession>A0ABP0FW37</accession>
<dbReference type="Proteomes" id="UP001642483">
    <property type="component" value="Unassembled WGS sequence"/>
</dbReference>
<evidence type="ECO:0000256" key="1">
    <source>
        <dbReference type="ARBA" id="ARBA00004115"/>
    </source>
</evidence>
<reference evidence="13 14" key="1">
    <citation type="submission" date="2024-02" db="EMBL/GenBank/DDBJ databases">
        <authorList>
            <person name="Daric V."/>
            <person name="Darras S."/>
        </authorList>
    </citation>
    <scope>NUCLEOTIDE SEQUENCE [LARGE SCALE GENOMIC DNA]</scope>
</reference>
<evidence type="ECO:0000256" key="8">
    <source>
        <dbReference type="ARBA" id="ARBA00023136"/>
    </source>
</evidence>
<evidence type="ECO:0000256" key="4">
    <source>
        <dbReference type="ARBA" id="ARBA00007104"/>
    </source>
</evidence>
<keyword evidence="5 9" id="KW-0812">Transmembrane</keyword>
<gene>
    <name evidence="13" type="ORF">CVLEPA_LOCUS14474</name>
</gene>
<dbReference type="SMART" id="SM01190">
    <property type="entry name" value="EMP24_GP25L"/>
    <property type="match status" value="1"/>
</dbReference>
<dbReference type="PANTHER" id="PTHR22811">
    <property type="entry name" value="TRANSMEMBRANE EMP24 DOMAIN-CONTAINING PROTEIN"/>
    <property type="match status" value="1"/>
</dbReference>
<dbReference type="Pfam" id="PF01105">
    <property type="entry name" value="EMP24_GP25L"/>
    <property type="match status" value="1"/>
</dbReference>
<evidence type="ECO:0000256" key="9">
    <source>
        <dbReference type="RuleBase" id="RU003827"/>
    </source>
</evidence>
<feature type="domain" description="GOLD" evidence="12">
    <location>
        <begin position="67"/>
        <end position="155"/>
    </location>
</feature>
<organism evidence="13 14">
    <name type="scientific">Clavelina lepadiformis</name>
    <name type="common">Light-bulb sea squirt</name>
    <name type="synonym">Ascidia lepadiformis</name>
    <dbReference type="NCBI Taxonomy" id="159417"/>
    <lineage>
        <taxon>Eukaryota</taxon>
        <taxon>Metazoa</taxon>
        <taxon>Chordata</taxon>
        <taxon>Tunicata</taxon>
        <taxon>Ascidiacea</taxon>
        <taxon>Aplousobranchia</taxon>
        <taxon>Clavelinidae</taxon>
        <taxon>Clavelina</taxon>
    </lineage>
</organism>
<evidence type="ECO:0000256" key="5">
    <source>
        <dbReference type="ARBA" id="ARBA00022692"/>
    </source>
</evidence>
<evidence type="ECO:0000256" key="7">
    <source>
        <dbReference type="ARBA" id="ARBA00022989"/>
    </source>
</evidence>
<evidence type="ECO:0000256" key="6">
    <source>
        <dbReference type="ARBA" id="ARBA00022729"/>
    </source>
</evidence>
<comment type="subcellular location">
    <subcellularLocation>
        <location evidence="1">Endoplasmic reticulum membrane</location>
        <topology evidence="1">Single-pass type I membrane protein</topology>
    </subcellularLocation>
    <subcellularLocation>
        <location evidence="2">Endoplasmic reticulum-Golgi intermediate compartment membrane</location>
        <topology evidence="2">Single-pass type I membrane protein</topology>
    </subcellularLocation>
    <subcellularLocation>
        <location evidence="3">Golgi apparatus</location>
        <location evidence="3">cis-Golgi network membrane</location>
        <topology evidence="3">Single-pass type I membrane protein</topology>
    </subcellularLocation>
    <subcellularLocation>
        <location evidence="9">Membrane</location>
        <topology evidence="9">Single-pass type I membrane protein</topology>
    </subcellularLocation>
</comment>
<dbReference type="SUPFAM" id="SSF101576">
    <property type="entry name" value="Supernatant protein factor (SPF), C-terminal domain"/>
    <property type="match status" value="1"/>
</dbReference>
<comment type="similarity">
    <text evidence="4 9">Belongs to the EMP24/GP25L family.</text>
</comment>
<feature type="transmembrane region" description="Helical" evidence="10">
    <location>
        <begin position="215"/>
        <end position="239"/>
    </location>
</feature>
<dbReference type="PROSITE" id="PS50866">
    <property type="entry name" value="GOLD"/>
    <property type="match status" value="1"/>
</dbReference>
<evidence type="ECO:0000256" key="10">
    <source>
        <dbReference type="SAM" id="Phobius"/>
    </source>
</evidence>
<keyword evidence="8 10" id="KW-0472">Membrane</keyword>
<dbReference type="EMBL" id="CAWYQH010000097">
    <property type="protein sequence ID" value="CAK8683395.1"/>
    <property type="molecule type" value="Genomic_DNA"/>
</dbReference>
<evidence type="ECO:0000313" key="14">
    <source>
        <dbReference type="Proteomes" id="UP001642483"/>
    </source>
</evidence>
<protein>
    <recommendedName>
        <fullName evidence="12">GOLD domain-containing protein</fullName>
    </recommendedName>
</protein>
<feature type="chain" id="PRO_5045706579" description="GOLD domain-containing protein" evidence="11">
    <location>
        <begin position="19"/>
        <end position="258"/>
    </location>
</feature>
<sequence>MHICFSLFLACLLVKVSRQEKQNIPDVLGDRMNMYESTLAEKHFEPFTDQMLRREFEAKIVVPRRRVECIFEDCPSNKSQLSFSFQCYSTESLASDGKVDAFLILPNRTVFRENVGPQSESSIEFACNDRGTYGFCLDNSHEKYADKIVAFQLSVFHKGFVQDLHNFLQYSQDTVYSLYDTLFQVAQDINIASQSVKRDKAKISRHYKIIKSNQFMVSGFSLASVIFILAVSYVQVCYVKRLINGNVRSVNGSCAARA</sequence>
<dbReference type="InterPro" id="IPR036598">
    <property type="entry name" value="GOLD_dom_sf"/>
</dbReference>
<evidence type="ECO:0000256" key="2">
    <source>
        <dbReference type="ARBA" id="ARBA00004151"/>
    </source>
</evidence>
<evidence type="ECO:0000313" key="13">
    <source>
        <dbReference type="EMBL" id="CAK8683395.1"/>
    </source>
</evidence>
<evidence type="ECO:0000256" key="11">
    <source>
        <dbReference type="SAM" id="SignalP"/>
    </source>
</evidence>
<proteinExistence type="inferred from homology"/>
<keyword evidence="6 11" id="KW-0732">Signal</keyword>
<keyword evidence="7 10" id="KW-1133">Transmembrane helix</keyword>
<dbReference type="InterPro" id="IPR009038">
    <property type="entry name" value="GOLD_dom"/>
</dbReference>
<name>A0ABP0FW37_CLALP</name>